<evidence type="ECO:0000256" key="4">
    <source>
        <dbReference type="ARBA" id="ARBA00035174"/>
    </source>
</evidence>
<dbReference type="NCBIfam" id="TIGR00009">
    <property type="entry name" value="L28"/>
    <property type="match status" value="1"/>
</dbReference>
<dbReference type="Proteomes" id="UP000184066">
    <property type="component" value="Unassembled WGS sequence"/>
</dbReference>
<dbReference type="GO" id="GO:0006412">
    <property type="term" value="P:translation"/>
    <property type="evidence" value="ECO:0007669"/>
    <property type="project" value="UniProtKB-UniRule"/>
</dbReference>
<dbReference type="Pfam" id="PF00830">
    <property type="entry name" value="Ribosomal_L28"/>
    <property type="match status" value="1"/>
</dbReference>
<evidence type="ECO:0000313" key="7">
    <source>
        <dbReference type="Proteomes" id="UP000184066"/>
    </source>
</evidence>
<dbReference type="InterPro" id="IPR037147">
    <property type="entry name" value="Ribosomal_bL28_sf"/>
</dbReference>
<gene>
    <name evidence="5" type="primary">rpmB</name>
    <name evidence="6" type="ORF">SAMN05216200_105133</name>
</gene>
<dbReference type="SUPFAM" id="SSF143800">
    <property type="entry name" value="L28p-like"/>
    <property type="match status" value="1"/>
</dbReference>
<dbReference type="GO" id="GO:0022625">
    <property type="term" value="C:cytosolic large ribosomal subunit"/>
    <property type="evidence" value="ECO:0007669"/>
    <property type="project" value="TreeGrafter"/>
</dbReference>
<keyword evidence="3 5" id="KW-0687">Ribonucleoprotein</keyword>
<dbReference type="InterPro" id="IPR034704">
    <property type="entry name" value="Ribosomal_bL28/bL31-like_sf"/>
</dbReference>
<evidence type="ECO:0000256" key="5">
    <source>
        <dbReference type="HAMAP-Rule" id="MF_00373"/>
    </source>
</evidence>
<dbReference type="InterPro" id="IPR026569">
    <property type="entry name" value="Ribosomal_bL28"/>
</dbReference>
<dbReference type="EMBL" id="FRDL01000005">
    <property type="protein sequence ID" value="SHN67553.1"/>
    <property type="molecule type" value="Genomic_DNA"/>
</dbReference>
<dbReference type="PANTHER" id="PTHR13528:SF2">
    <property type="entry name" value="LARGE RIBOSOMAL SUBUNIT PROTEIN BL28M"/>
    <property type="match status" value="1"/>
</dbReference>
<dbReference type="STRING" id="1189325.SAMN04488119_105134"/>
<dbReference type="RefSeq" id="WP_072747329.1">
    <property type="nucleotide sequence ID" value="NZ_FOHL01000005.1"/>
</dbReference>
<dbReference type="InterPro" id="IPR001383">
    <property type="entry name" value="Ribosomal_bL28_bact-type"/>
</dbReference>
<protein>
    <recommendedName>
        <fullName evidence="4 5">Large ribosomal subunit protein bL28</fullName>
    </recommendedName>
</protein>
<evidence type="ECO:0000313" key="6">
    <source>
        <dbReference type="EMBL" id="SHN67553.1"/>
    </source>
</evidence>
<dbReference type="Gene3D" id="2.30.170.40">
    <property type="entry name" value="Ribosomal protein L28/L24"/>
    <property type="match status" value="1"/>
</dbReference>
<keyword evidence="2 5" id="KW-0689">Ribosomal protein</keyword>
<organism evidence="6 7">
    <name type="scientific">Oceanicella actignis</name>
    <dbReference type="NCBI Taxonomy" id="1189325"/>
    <lineage>
        <taxon>Bacteria</taxon>
        <taxon>Pseudomonadati</taxon>
        <taxon>Pseudomonadota</taxon>
        <taxon>Alphaproteobacteria</taxon>
        <taxon>Rhodobacterales</taxon>
        <taxon>Paracoccaceae</taxon>
        <taxon>Oceanicella</taxon>
    </lineage>
</organism>
<keyword evidence="7" id="KW-1185">Reference proteome</keyword>
<proteinExistence type="inferred from homology"/>
<evidence type="ECO:0000256" key="3">
    <source>
        <dbReference type="ARBA" id="ARBA00023274"/>
    </source>
</evidence>
<accession>A0A1M7TA34</accession>
<evidence type="ECO:0000256" key="2">
    <source>
        <dbReference type="ARBA" id="ARBA00022980"/>
    </source>
</evidence>
<comment type="similarity">
    <text evidence="1 5">Belongs to the bacterial ribosomal protein bL28 family.</text>
</comment>
<dbReference type="PANTHER" id="PTHR13528">
    <property type="entry name" value="39S RIBOSOMAL PROTEIN L28, MITOCHONDRIAL"/>
    <property type="match status" value="1"/>
</dbReference>
<reference evidence="6 7" key="1">
    <citation type="submission" date="2016-12" db="EMBL/GenBank/DDBJ databases">
        <authorList>
            <person name="Song W.-J."/>
            <person name="Kurnit D.M."/>
        </authorList>
    </citation>
    <scope>NUCLEOTIDE SEQUENCE [LARGE SCALE GENOMIC DNA]</scope>
    <source>
        <strain evidence="6 7">CGMCC 1.10808</strain>
    </source>
</reference>
<evidence type="ECO:0000256" key="1">
    <source>
        <dbReference type="ARBA" id="ARBA00008760"/>
    </source>
</evidence>
<dbReference type="HAMAP" id="MF_00373">
    <property type="entry name" value="Ribosomal_bL28"/>
    <property type="match status" value="1"/>
</dbReference>
<dbReference type="AlphaFoldDB" id="A0A1M7TA34"/>
<dbReference type="OrthoDB" id="9805609at2"/>
<name>A0A1M7TA34_9RHOB</name>
<dbReference type="GO" id="GO:0003735">
    <property type="term" value="F:structural constituent of ribosome"/>
    <property type="evidence" value="ECO:0007669"/>
    <property type="project" value="InterPro"/>
</dbReference>
<sequence>MSRRCELTGKGVLTGNRVSHSNIKTRRRYLPNLNEVTLMSEALGRAFKFRIAASALRTVDHRGGLDAFLIKARDEELSPRALKVKREIEKAQASA</sequence>